<proteinExistence type="predicted"/>
<keyword evidence="1" id="KW-0472">Membrane</keyword>
<keyword evidence="3" id="KW-1185">Reference proteome</keyword>
<feature type="transmembrane region" description="Helical" evidence="1">
    <location>
        <begin position="113"/>
        <end position="137"/>
    </location>
</feature>
<dbReference type="RefSeq" id="WP_119535321.1">
    <property type="nucleotide sequence ID" value="NZ_NRJF01000284.1"/>
</dbReference>
<feature type="transmembrane region" description="Helical" evidence="1">
    <location>
        <begin position="80"/>
        <end position="101"/>
    </location>
</feature>
<sequence>MEEKLDQFADQIASYIKIYFFKFVEYFQLTWLSFLFLIFSFLVVMFTTCALKSTVEFFEKRYIEKTKDYRLINYPLRYRIYNLFIYYFISEAFVSMIINFVKYRKVYVIHNYIFTFIENIPVIIISFIIVKGIFVYIKKKLQKKGLK</sequence>
<protein>
    <submittedName>
        <fullName evidence="2">Uncharacterized protein</fullName>
    </submittedName>
</protein>
<keyword evidence="1" id="KW-0812">Transmembrane</keyword>
<feature type="transmembrane region" description="Helical" evidence="1">
    <location>
        <begin position="29"/>
        <end position="51"/>
    </location>
</feature>
<gene>
    <name evidence="2" type="ORF">CKF59_07670</name>
</gene>
<organism evidence="2 3">
    <name type="scientific">Psittacicella gerlachiana</name>
    <dbReference type="NCBI Taxonomy" id="2028574"/>
    <lineage>
        <taxon>Bacteria</taxon>
        <taxon>Pseudomonadati</taxon>
        <taxon>Pseudomonadota</taxon>
        <taxon>Gammaproteobacteria</taxon>
        <taxon>Pasteurellales</taxon>
        <taxon>Psittacicellaceae</taxon>
        <taxon>Psittacicella</taxon>
    </lineage>
</organism>
<comment type="caution">
    <text evidence="2">The sequence shown here is derived from an EMBL/GenBank/DDBJ whole genome shotgun (WGS) entry which is preliminary data.</text>
</comment>
<evidence type="ECO:0000313" key="2">
    <source>
        <dbReference type="EMBL" id="RIY31397.1"/>
    </source>
</evidence>
<dbReference type="Proteomes" id="UP000265964">
    <property type="component" value="Unassembled WGS sequence"/>
</dbReference>
<name>A0A3A1Y5E6_9GAMM</name>
<keyword evidence="1" id="KW-1133">Transmembrane helix</keyword>
<dbReference type="EMBL" id="NRJF01000284">
    <property type="protein sequence ID" value="RIY31397.1"/>
    <property type="molecule type" value="Genomic_DNA"/>
</dbReference>
<evidence type="ECO:0000256" key="1">
    <source>
        <dbReference type="SAM" id="Phobius"/>
    </source>
</evidence>
<accession>A0A3A1Y5E6</accession>
<evidence type="ECO:0000313" key="3">
    <source>
        <dbReference type="Proteomes" id="UP000265964"/>
    </source>
</evidence>
<dbReference type="AlphaFoldDB" id="A0A3A1Y5E6"/>
<reference evidence="2 3" key="1">
    <citation type="submission" date="2017-08" db="EMBL/GenBank/DDBJ databases">
        <title>Reclassification of Bisgaard taxon 37 and 44.</title>
        <authorList>
            <person name="Christensen H."/>
        </authorList>
    </citation>
    <scope>NUCLEOTIDE SEQUENCE [LARGE SCALE GENOMIC DNA]</scope>
    <source>
        <strain evidence="2 3">EEAB3T1</strain>
    </source>
</reference>